<dbReference type="Proteomes" id="UP000193642">
    <property type="component" value="Unassembled WGS sequence"/>
</dbReference>
<protein>
    <recommendedName>
        <fullName evidence="6">C2H2-type domain-containing protein</fullName>
    </recommendedName>
</protein>
<dbReference type="Gene3D" id="3.30.160.60">
    <property type="entry name" value="Classic Zinc Finger"/>
    <property type="match status" value="2"/>
</dbReference>
<dbReference type="AlphaFoldDB" id="A0A1Y2CFQ9"/>
<dbReference type="InterPro" id="IPR036236">
    <property type="entry name" value="Znf_C2H2_sf"/>
</dbReference>
<dbReference type="SMART" id="SM00355">
    <property type="entry name" value="ZnF_C2H2"/>
    <property type="match status" value="2"/>
</dbReference>
<organism evidence="7 8">
    <name type="scientific">Rhizoclosmatium globosum</name>
    <dbReference type="NCBI Taxonomy" id="329046"/>
    <lineage>
        <taxon>Eukaryota</taxon>
        <taxon>Fungi</taxon>
        <taxon>Fungi incertae sedis</taxon>
        <taxon>Chytridiomycota</taxon>
        <taxon>Chytridiomycota incertae sedis</taxon>
        <taxon>Chytridiomycetes</taxon>
        <taxon>Chytridiales</taxon>
        <taxon>Chytriomycetaceae</taxon>
        <taxon>Rhizoclosmatium</taxon>
    </lineage>
</organism>
<comment type="caution">
    <text evidence="7">The sequence shown here is derived from an EMBL/GenBank/DDBJ whole genome shotgun (WGS) entry which is preliminary data.</text>
</comment>
<dbReference type="PROSITE" id="PS00028">
    <property type="entry name" value="ZINC_FINGER_C2H2_1"/>
    <property type="match status" value="2"/>
</dbReference>
<dbReference type="InterPro" id="IPR013087">
    <property type="entry name" value="Znf_C2H2_type"/>
</dbReference>
<feature type="region of interest" description="Disordered" evidence="5">
    <location>
        <begin position="259"/>
        <end position="297"/>
    </location>
</feature>
<evidence type="ECO:0000313" key="7">
    <source>
        <dbReference type="EMBL" id="ORY45644.1"/>
    </source>
</evidence>
<feature type="region of interest" description="Disordered" evidence="5">
    <location>
        <begin position="1"/>
        <end position="20"/>
    </location>
</feature>
<evidence type="ECO:0000259" key="6">
    <source>
        <dbReference type="PROSITE" id="PS50157"/>
    </source>
</evidence>
<evidence type="ECO:0000256" key="1">
    <source>
        <dbReference type="ARBA" id="ARBA00022723"/>
    </source>
</evidence>
<evidence type="ECO:0000256" key="5">
    <source>
        <dbReference type="SAM" id="MobiDB-lite"/>
    </source>
</evidence>
<keyword evidence="8" id="KW-1185">Reference proteome</keyword>
<dbReference type="STRING" id="329046.A0A1Y2CFQ9"/>
<evidence type="ECO:0000313" key="8">
    <source>
        <dbReference type="Proteomes" id="UP000193642"/>
    </source>
</evidence>
<dbReference type="OrthoDB" id="2159650at2759"/>
<evidence type="ECO:0000256" key="4">
    <source>
        <dbReference type="PROSITE-ProRule" id="PRU00042"/>
    </source>
</evidence>
<reference evidence="7 8" key="1">
    <citation type="submission" date="2016-07" db="EMBL/GenBank/DDBJ databases">
        <title>Pervasive Adenine N6-methylation of Active Genes in Fungi.</title>
        <authorList>
            <consortium name="DOE Joint Genome Institute"/>
            <person name="Mondo S.J."/>
            <person name="Dannebaum R.O."/>
            <person name="Kuo R.C."/>
            <person name="Labutti K."/>
            <person name="Haridas S."/>
            <person name="Kuo A."/>
            <person name="Salamov A."/>
            <person name="Ahrendt S.R."/>
            <person name="Lipzen A."/>
            <person name="Sullivan W."/>
            <person name="Andreopoulos W.B."/>
            <person name="Clum A."/>
            <person name="Lindquist E."/>
            <person name="Daum C."/>
            <person name="Ramamoorthy G.K."/>
            <person name="Gryganskyi A."/>
            <person name="Culley D."/>
            <person name="Magnuson J.K."/>
            <person name="James T.Y."/>
            <person name="O'Malley M.A."/>
            <person name="Stajich J.E."/>
            <person name="Spatafora J.W."/>
            <person name="Visel A."/>
            <person name="Grigoriev I.V."/>
        </authorList>
    </citation>
    <scope>NUCLEOTIDE SEQUENCE [LARGE SCALE GENOMIC DNA]</scope>
    <source>
        <strain evidence="7 8">JEL800</strain>
    </source>
</reference>
<accession>A0A1Y2CFQ9</accession>
<gene>
    <name evidence="7" type="ORF">BCR33DRAFT_716289</name>
</gene>
<dbReference type="SUPFAM" id="SSF57667">
    <property type="entry name" value="beta-beta-alpha zinc fingers"/>
    <property type="match status" value="1"/>
</dbReference>
<keyword evidence="1" id="KW-0479">Metal-binding</keyword>
<sequence>MSHIGPGQVSDNHFNEDDPSTHQFLQSLLNQSLETSPLTQKENMSMAASLLQPAAHLSDSLFKTPLMMSGLNSSTGSPAPFGTAFTSPELMAFQQYHQQLVNNNTGLSVPGSELPSKKKRKYKYSTDSDAQVVVKIPTPSSEERETTADEPKARNYRCNVAGCGLDFLSKGHLIRHARIHNGERPYKCSLPDCHMTFPRSDTAIKHSRGHIQKLKQAGHVIPQELMSPKVTMVASAEMTVPLPVRPYRKKKSPVIYHEIPKNPSERSSTLRPAPTPSRGDISPLLGVSTSSTSPNEYKMPEMNVGMGEYMDNMNVDMLWNQWLSGNVNSNQASAASVAPLLMQFSGSQQYGGNLLDGGMMYQFGGVPMGAQVGVTAAGIDMSTFPVQGNWNLPAGLMSFESFALPSVNAGDFAANGAATKDDSPCRSTDGTITAEVTTSPELNGGSGDIYNFLSMDEGSGLLGNLDSVYKA</sequence>
<keyword evidence="3" id="KW-0862">Zinc</keyword>
<feature type="domain" description="C2H2-type" evidence="6">
    <location>
        <begin position="156"/>
        <end position="185"/>
    </location>
</feature>
<dbReference type="GO" id="GO:0008270">
    <property type="term" value="F:zinc ion binding"/>
    <property type="evidence" value="ECO:0007669"/>
    <property type="project" value="UniProtKB-KW"/>
</dbReference>
<evidence type="ECO:0000256" key="2">
    <source>
        <dbReference type="ARBA" id="ARBA00022771"/>
    </source>
</evidence>
<feature type="domain" description="C2H2-type" evidence="6">
    <location>
        <begin position="186"/>
        <end position="215"/>
    </location>
</feature>
<keyword evidence="2 4" id="KW-0863">Zinc-finger</keyword>
<dbReference type="EMBL" id="MCGO01000019">
    <property type="protein sequence ID" value="ORY45644.1"/>
    <property type="molecule type" value="Genomic_DNA"/>
</dbReference>
<evidence type="ECO:0000256" key="3">
    <source>
        <dbReference type="ARBA" id="ARBA00022833"/>
    </source>
</evidence>
<proteinExistence type="predicted"/>
<name>A0A1Y2CFQ9_9FUNG</name>
<dbReference type="PANTHER" id="PTHR23235">
    <property type="entry name" value="KRUEPPEL-LIKE TRANSCRIPTION FACTOR"/>
    <property type="match status" value="1"/>
</dbReference>
<dbReference type="PROSITE" id="PS50157">
    <property type="entry name" value="ZINC_FINGER_C2H2_2"/>
    <property type="match status" value="2"/>
</dbReference>